<dbReference type="PANTHER" id="PTHR24177:SF413">
    <property type="entry name" value="TRANSMEMBRANE PROTEIN, PUTATIVE-RELATED"/>
    <property type="match status" value="1"/>
</dbReference>
<feature type="region of interest" description="Disordered" evidence="1">
    <location>
        <begin position="395"/>
        <end position="433"/>
    </location>
</feature>
<feature type="region of interest" description="Disordered" evidence="1">
    <location>
        <begin position="919"/>
        <end position="956"/>
    </location>
</feature>
<keyword evidence="5" id="KW-1185">Reference proteome</keyword>
<keyword evidence="2" id="KW-1133">Transmembrane helix</keyword>
<feature type="transmembrane region" description="Helical" evidence="2">
    <location>
        <begin position="637"/>
        <end position="656"/>
    </location>
</feature>
<feature type="transmembrane region" description="Helical" evidence="2">
    <location>
        <begin position="695"/>
        <end position="714"/>
    </location>
</feature>
<feature type="transmembrane region" description="Helical" evidence="2">
    <location>
        <begin position="138"/>
        <end position="160"/>
    </location>
</feature>
<feature type="transmembrane region" description="Helical" evidence="2">
    <location>
        <begin position="586"/>
        <end position="604"/>
    </location>
</feature>
<evidence type="ECO:0000313" key="4">
    <source>
        <dbReference type="EnsemblPlants" id="OGLUM06G12580.1"/>
    </source>
</evidence>
<feature type="domain" description="PGG" evidence="3">
    <location>
        <begin position="434"/>
        <end position="539"/>
    </location>
</feature>
<dbReference type="AlphaFoldDB" id="A0A0E0A8F8"/>
<keyword evidence="2" id="KW-0472">Membrane</keyword>
<feature type="region of interest" description="Disordered" evidence="1">
    <location>
        <begin position="1"/>
        <end position="24"/>
    </location>
</feature>
<feature type="transmembrane region" description="Helical" evidence="2">
    <location>
        <begin position="517"/>
        <end position="533"/>
    </location>
</feature>
<dbReference type="STRING" id="40148.A0A0E0A8F8"/>
<feature type="transmembrane region" description="Helical" evidence="2">
    <location>
        <begin position="440"/>
        <end position="457"/>
    </location>
</feature>
<evidence type="ECO:0000256" key="2">
    <source>
        <dbReference type="SAM" id="Phobius"/>
    </source>
</evidence>
<feature type="transmembrane region" description="Helical" evidence="2">
    <location>
        <begin position="272"/>
        <end position="294"/>
    </location>
</feature>
<feature type="compositionally biased region" description="Polar residues" evidence="1">
    <location>
        <begin position="407"/>
        <end position="424"/>
    </location>
</feature>
<feature type="domain" description="PGG" evidence="3">
    <location>
        <begin position="211"/>
        <end position="329"/>
    </location>
</feature>
<feature type="domain" description="PGG" evidence="3">
    <location>
        <begin position="580"/>
        <end position="693"/>
    </location>
</feature>
<dbReference type="eggNOG" id="KOG0504">
    <property type="taxonomic scope" value="Eukaryota"/>
</dbReference>
<feature type="transmembrane region" description="Helical" evidence="2">
    <location>
        <begin position="306"/>
        <end position="324"/>
    </location>
</feature>
<accession>A0A0E0A8F8</accession>
<feature type="transmembrane region" description="Helical" evidence="2">
    <location>
        <begin position="82"/>
        <end position="102"/>
    </location>
</feature>
<feature type="domain" description="PGG" evidence="3">
    <location>
        <begin position="28"/>
        <end position="135"/>
    </location>
</feature>
<feature type="transmembrane region" description="Helical" evidence="2">
    <location>
        <begin position="545"/>
        <end position="565"/>
    </location>
</feature>
<dbReference type="HOGENOM" id="CLU_007110_1_0_1"/>
<dbReference type="InterPro" id="IPR026961">
    <property type="entry name" value="PGG_dom"/>
</dbReference>
<dbReference type="PANTHER" id="PTHR24177">
    <property type="entry name" value="CASKIN"/>
    <property type="match status" value="1"/>
</dbReference>
<feature type="transmembrane region" description="Helical" evidence="2">
    <location>
        <begin position="668"/>
        <end position="689"/>
    </location>
</feature>
<dbReference type="Proteomes" id="UP000026961">
    <property type="component" value="Chromosome 6"/>
</dbReference>
<feature type="compositionally biased region" description="Low complexity" evidence="1">
    <location>
        <begin position="927"/>
        <end position="939"/>
    </location>
</feature>
<feature type="transmembrane region" description="Helical" evidence="2">
    <location>
        <begin position="488"/>
        <end position="505"/>
    </location>
</feature>
<feature type="transmembrane region" description="Helical" evidence="2">
    <location>
        <begin position="864"/>
        <end position="881"/>
    </location>
</feature>
<feature type="transmembrane region" description="Helical" evidence="2">
    <location>
        <begin position="893"/>
        <end position="912"/>
    </location>
</feature>
<sequence>MEPDADDNKQQPGGGGKATAASHPKSREWQLRKYLLLLAILVATVTYIAGLDPPGGVWLETTDEHLTGDPILPDTRRLRYDLFYYFNATAFVASLVLTILLLPFRVEGPRLMAVRGVMVVDLLCLMVAYIAGSCRGRLTTIFASVLSATIFVYIVVHALVAPSTDTPEKKTVHDSPDKEKAMDMEDGHLHGCSSNPLDMKEAVEDGKLRPKERRKVLMLLSIFMVTITYTAGLSPPGGTWEHAAEEGGAAAAAGGHHRAGDPVLQEGHYWRFVAFFVLNTVAFVASLTVIMLLLSTSMGNNGRRLSALNVAIAFALLGLMGAYASGSCRETETTVYVLSLIGAVLLYISCLAVIKFLSKKTKPQAQTHGCCGWMTATARPGPACRSDCASPTDLGPDPIMPGPCQGEQPTEPSIATGSRRNPASKNREDSTDPVERARSLILLLATLITTVTYQAGLDPPGGVWRDDDNGHSGGGLILPATHAKRYKVFFYCNSAAFVASIIVIIMVQSRSLIGRRALEAAVILDLFGLIGAYSAGSCRDVRTSIYVFALAVAIFVLVVAIYVVVSKLPHDKKGKLEEKSKLEKKQKLLLLLAILVVTITYQAGLTPPGGFWIEHTDEDHRYGDSILADNYPLRYKAFFYCNATSFMASVIAIVCLMSRNLSSIAVGYCNALYACMAAGLVGLMGAYAAGTTRRLWTSIYVFALVGAVLIFAALHIQFFHKILIGCLSFFSSKKQDEVTKNHDQATGSKGSTEKKCTNNHDEETTDEYREKYKMRKYLTLLGILAASVTYQAGLVPPGSVWPTNDGKGHAAGNPILGDTDGRRYHAFFYSNSTSFAASIVAIVLLLQGTLILPELNDPDRFGPMHMVVMLDLLGLLVAYAAGSSRDWGTSGYVIAMAVMVLAYVAIYVFLSLRDRKGSEGRATTEVRSSSSTSQSSRSTLEVARPASRSSGSADNV</sequence>
<reference evidence="4" key="1">
    <citation type="submission" date="2015-04" db="UniProtKB">
        <authorList>
            <consortium name="EnsemblPlants"/>
        </authorList>
    </citation>
    <scope>IDENTIFICATION</scope>
</reference>
<feature type="region of interest" description="Disordered" evidence="1">
    <location>
        <begin position="740"/>
        <end position="765"/>
    </location>
</feature>
<feature type="transmembrane region" description="Helical" evidence="2">
    <location>
        <begin position="216"/>
        <end position="233"/>
    </location>
</feature>
<organism evidence="4">
    <name type="scientific">Oryza glumipatula</name>
    <dbReference type="NCBI Taxonomy" id="40148"/>
    <lineage>
        <taxon>Eukaryota</taxon>
        <taxon>Viridiplantae</taxon>
        <taxon>Streptophyta</taxon>
        <taxon>Embryophyta</taxon>
        <taxon>Tracheophyta</taxon>
        <taxon>Spermatophyta</taxon>
        <taxon>Magnoliopsida</taxon>
        <taxon>Liliopsida</taxon>
        <taxon>Poales</taxon>
        <taxon>Poaceae</taxon>
        <taxon>BOP clade</taxon>
        <taxon>Oryzoideae</taxon>
        <taxon>Oryzeae</taxon>
        <taxon>Oryzinae</taxon>
        <taxon>Oryza</taxon>
    </lineage>
</organism>
<evidence type="ECO:0000313" key="5">
    <source>
        <dbReference type="Proteomes" id="UP000026961"/>
    </source>
</evidence>
<dbReference type="Gramene" id="OGLUM06G12580.1">
    <property type="protein sequence ID" value="OGLUM06G12580.1"/>
    <property type="gene ID" value="OGLUM06G12580"/>
</dbReference>
<reference evidence="4" key="2">
    <citation type="submission" date="2018-05" db="EMBL/GenBank/DDBJ databases">
        <title>OgluRS3 (Oryza glumaepatula Reference Sequence Version 3).</title>
        <authorList>
            <person name="Zhang J."/>
            <person name="Kudrna D."/>
            <person name="Lee S."/>
            <person name="Talag J."/>
            <person name="Welchert J."/>
            <person name="Wing R.A."/>
        </authorList>
    </citation>
    <scope>NUCLEOTIDE SEQUENCE [LARGE SCALE GENOMIC DNA]</scope>
</reference>
<name>A0A0E0A8F8_9ORYZ</name>
<dbReference type="EnsemblPlants" id="OGLUM06G12580.1">
    <property type="protein sequence ID" value="OGLUM06G12580.1"/>
    <property type="gene ID" value="OGLUM06G12580"/>
</dbReference>
<proteinExistence type="predicted"/>
<feature type="transmembrane region" description="Helical" evidence="2">
    <location>
        <begin position="336"/>
        <end position="357"/>
    </location>
</feature>
<protein>
    <recommendedName>
        <fullName evidence="3">PGG domain-containing protein</fullName>
    </recommendedName>
</protein>
<feature type="transmembrane region" description="Helical" evidence="2">
    <location>
        <begin position="777"/>
        <end position="795"/>
    </location>
</feature>
<dbReference type="Pfam" id="PF13962">
    <property type="entry name" value="PGG"/>
    <property type="match status" value="5"/>
</dbReference>
<feature type="compositionally biased region" description="Polar residues" evidence="1">
    <location>
        <begin position="947"/>
        <end position="956"/>
    </location>
</feature>
<evidence type="ECO:0000259" key="3">
    <source>
        <dbReference type="Pfam" id="PF13962"/>
    </source>
</evidence>
<feature type="domain" description="PGG" evidence="3">
    <location>
        <begin position="773"/>
        <end position="885"/>
    </location>
</feature>
<evidence type="ECO:0000256" key="1">
    <source>
        <dbReference type="SAM" id="MobiDB-lite"/>
    </source>
</evidence>
<feature type="transmembrane region" description="Helical" evidence="2">
    <location>
        <begin position="833"/>
        <end position="852"/>
    </location>
</feature>
<feature type="transmembrane region" description="Helical" evidence="2">
    <location>
        <begin position="114"/>
        <end position="132"/>
    </location>
</feature>
<feature type="transmembrane region" description="Helical" evidence="2">
    <location>
        <begin position="34"/>
        <end position="51"/>
    </location>
</feature>
<dbReference type="GO" id="GO:0016020">
    <property type="term" value="C:membrane"/>
    <property type="evidence" value="ECO:0007669"/>
    <property type="project" value="TreeGrafter"/>
</dbReference>
<feature type="compositionally biased region" description="Basic and acidic residues" evidence="1">
    <location>
        <begin position="751"/>
        <end position="765"/>
    </location>
</feature>
<keyword evidence="2" id="KW-0812">Transmembrane</keyword>